<dbReference type="GO" id="GO:0003677">
    <property type="term" value="F:DNA binding"/>
    <property type="evidence" value="ECO:0007669"/>
    <property type="project" value="InterPro"/>
</dbReference>
<dbReference type="SUPFAM" id="SSF47413">
    <property type="entry name" value="lambda repressor-like DNA-binding domains"/>
    <property type="match status" value="1"/>
</dbReference>
<sequence>MKYLQKKRNAKIPNMEQGIWLNYLLRTAGYSQKDIAEKAGVSRQMVQKVLYGLKTSRRIQTAIAEALGYKTWAEVLVIGRRVAA</sequence>
<dbReference type="SMART" id="SM00530">
    <property type="entry name" value="HTH_XRE"/>
    <property type="match status" value="1"/>
</dbReference>
<comment type="caution">
    <text evidence="2">The sequence shown here is derived from an EMBL/GenBank/DDBJ whole genome shotgun (WGS) entry which is preliminary data.</text>
</comment>
<evidence type="ECO:0000259" key="1">
    <source>
        <dbReference type="PROSITE" id="PS50943"/>
    </source>
</evidence>
<dbReference type="Pfam" id="PF01381">
    <property type="entry name" value="HTH_3"/>
    <property type="match status" value="1"/>
</dbReference>
<name>A0A7C3EJW4_9SPIR</name>
<evidence type="ECO:0000313" key="2">
    <source>
        <dbReference type="EMBL" id="HFH28789.1"/>
    </source>
</evidence>
<dbReference type="CDD" id="cd00093">
    <property type="entry name" value="HTH_XRE"/>
    <property type="match status" value="1"/>
</dbReference>
<accession>A0A7C3EJW4</accession>
<reference evidence="2" key="1">
    <citation type="journal article" date="2020" name="mSystems">
        <title>Genome- and Community-Level Interaction Insights into Carbon Utilization and Element Cycling Functions of Hydrothermarchaeota in Hydrothermal Sediment.</title>
        <authorList>
            <person name="Zhou Z."/>
            <person name="Liu Y."/>
            <person name="Xu W."/>
            <person name="Pan J."/>
            <person name="Luo Z.H."/>
            <person name="Li M."/>
        </authorList>
    </citation>
    <scope>NUCLEOTIDE SEQUENCE [LARGE SCALE GENOMIC DNA]</scope>
    <source>
        <strain evidence="2">SpSt-503</strain>
    </source>
</reference>
<organism evidence="2">
    <name type="scientific">Gracilinema caldarium</name>
    <dbReference type="NCBI Taxonomy" id="215591"/>
    <lineage>
        <taxon>Bacteria</taxon>
        <taxon>Pseudomonadati</taxon>
        <taxon>Spirochaetota</taxon>
        <taxon>Spirochaetia</taxon>
        <taxon>Spirochaetales</taxon>
        <taxon>Breznakiellaceae</taxon>
        <taxon>Gracilinema</taxon>
    </lineage>
</organism>
<gene>
    <name evidence="2" type="ORF">ENS59_04665</name>
</gene>
<dbReference type="InterPro" id="IPR010982">
    <property type="entry name" value="Lambda_DNA-bd_dom_sf"/>
</dbReference>
<protein>
    <submittedName>
        <fullName evidence="2">XRE family transcriptional regulator</fullName>
    </submittedName>
</protein>
<dbReference type="Gene3D" id="1.10.260.40">
    <property type="entry name" value="lambda repressor-like DNA-binding domains"/>
    <property type="match status" value="1"/>
</dbReference>
<dbReference type="InterPro" id="IPR001387">
    <property type="entry name" value="Cro/C1-type_HTH"/>
</dbReference>
<proteinExistence type="predicted"/>
<dbReference type="EMBL" id="DSVL01000144">
    <property type="protein sequence ID" value="HFH28789.1"/>
    <property type="molecule type" value="Genomic_DNA"/>
</dbReference>
<feature type="domain" description="HTH cro/C1-type" evidence="1">
    <location>
        <begin position="28"/>
        <end position="75"/>
    </location>
</feature>
<dbReference type="PROSITE" id="PS50943">
    <property type="entry name" value="HTH_CROC1"/>
    <property type="match status" value="1"/>
</dbReference>
<dbReference type="AlphaFoldDB" id="A0A7C3EJW4"/>